<name>A0ACC4CKM2_POPAL</name>
<sequence>MTSWSHGFIDVLKLLIGAFASKDSNQLLTKKFRFRIPRPLQHHIQEVHVESILQHSGLHFIFMIFPDTDRSIFANMERKRYRCTDGNESISYSGLIYLYLSAQKVGSMVLDLDQVISKLNLIAQRPLRHSDLLSTV</sequence>
<gene>
    <name evidence="1" type="ORF">D5086_006477</name>
</gene>
<accession>A0ACC4CKM2</accession>
<organism evidence="1 2">
    <name type="scientific">Populus alba</name>
    <name type="common">White poplar</name>
    <dbReference type="NCBI Taxonomy" id="43335"/>
    <lineage>
        <taxon>Eukaryota</taxon>
        <taxon>Viridiplantae</taxon>
        <taxon>Streptophyta</taxon>
        <taxon>Embryophyta</taxon>
        <taxon>Tracheophyta</taxon>
        <taxon>Spermatophyta</taxon>
        <taxon>Magnoliopsida</taxon>
        <taxon>eudicotyledons</taxon>
        <taxon>Gunneridae</taxon>
        <taxon>Pentapetalae</taxon>
        <taxon>rosids</taxon>
        <taxon>fabids</taxon>
        <taxon>Malpighiales</taxon>
        <taxon>Salicaceae</taxon>
        <taxon>Saliceae</taxon>
        <taxon>Populus</taxon>
    </lineage>
</organism>
<evidence type="ECO:0000313" key="2">
    <source>
        <dbReference type="Proteomes" id="UP000309997"/>
    </source>
</evidence>
<protein>
    <submittedName>
        <fullName evidence="1">Uncharacterized protein</fullName>
    </submittedName>
</protein>
<dbReference type="EMBL" id="RCHU02000003">
    <property type="protein sequence ID" value="KAL3598559.1"/>
    <property type="molecule type" value="Genomic_DNA"/>
</dbReference>
<comment type="caution">
    <text evidence="1">The sequence shown here is derived from an EMBL/GenBank/DDBJ whole genome shotgun (WGS) entry which is preliminary data.</text>
</comment>
<keyword evidence="2" id="KW-1185">Reference proteome</keyword>
<proteinExistence type="predicted"/>
<dbReference type="Proteomes" id="UP000309997">
    <property type="component" value="Unassembled WGS sequence"/>
</dbReference>
<reference evidence="1 2" key="1">
    <citation type="journal article" date="2024" name="Plant Biotechnol. J.">
        <title>Genome and CRISPR/Cas9 system of a widespread forest tree (Populus alba) in the world.</title>
        <authorList>
            <person name="Liu Y.J."/>
            <person name="Jiang P.F."/>
            <person name="Han X.M."/>
            <person name="Li X.Y."/>
            <person name="Wang H.M."/>
            <person name="Wang Y.J."/>
            <person name="Wang X.X."/>
            <person name="Zeng Q.Y."/>
        </authorList>
    </citation>
    <scope>NUCLEOTIDE SEQUENCE [LARGE SCALE GENOMIC DNA]</scope>
    <source>
        <strain evidence="2">cv. PAL-ZL1</strain>
    </source>
</reference>
<evidence type="ECO:0000313" key="1">
    <source>
        <dbReference type="EMBL" id="KAL3598559.1"/>
    </source>
</evidence>